<evidence type="ECO:0000256" key="5">
    <source>
        <dbReference type="ARBA" id="ARBA00022989"/>
    </source>
</evidence>
<evidence type="ECO:0000256" key="7">
    <source>
        <dbReference type="SAM" id="MobiDB-lite"/>
    </source>
</evidence>
<protein>
    <submittedName>
        <fullName evidence="11">Sodium/calcium exchanger protein-domain-containing protein</fullName>
    </submittedName>
</protein>
<keyword evidence="12" id="KW-1185">Reference proteome</keyword>
<evidence type="ECO:0000256" key="6">
    <source>
        <dbReference type="ARBA" id="ARBA00023136"/>
    </source>
</evidence>
<feature type="transmembrane region" description="Helical" evidence="8">
    <location>
        <begin position="884"/>
        <end position="901"/>
    </location>
</feature>
<dbReference type="InterPro" id="IPR004837">
    <property type="entry name" value="NaCa_Exmemb"/>
</dbReference>
<keyword evidence="3" id="KW-0813">Transport</keyword>
<gene>
    <name evidence="11" type="ORF">BCR39DRAFT_511392</name>
</gene>
<feature type="region of interest" description="Disordered" evidence="7">
    <location>
        <begin position="242"/>
        <end position="308"/>
    </location>
</feature>
<accession>A0A1Y2BLL7</accession>
<feature type="domain" description="Sodium/calcium exchanger membrane region" evidence="10">
    <location>
        <begin position="85"/>
        <end position="222"/>
    </location>
</feature>
<feature type="transmembrane region" description="Helical" evidence="8">
    <location>
        <begin position="73"/>
        <end position="96"/>
    </location>
</feature>
<evidence type="ECO:0000256" key="4">
    <source>
        <dbReference type="ARBA" id="ARBA00022692"/>
    </source>
</evidence>
<feature type="transmembrane region" description="Helical" evidence="8">
    <location>
        <begin position="853"/>
        <end position="872"/>
    </location>
</feature>
<dbReference type="InterPro" id="IPR051359">
    <property type="entry name" value="CaCA_antiporter"/>
</dbReference>
<comment type="caution">
    <text evidence="11">The sequence shown here is derived from an EMBL/GenBank/DDBJ whole genome shotgun (WGS) entry which is preliminary data.</text>
</comment>
<comment type="subcellular location">
    <subcellularLocation>
        <location evidence="1">Membrane</location>
        <topology evidence="1">Multi-pass membrane protein</topology>
    </subcellularLocation>
</comment>
<feature type="transmembrane region" description="Helical" evidence="8">
    <location>
        <begin position="180"/>
        <end position="199"/>
    </location>
</feature>
<dbReference type="InterPro" id="IPR044880">
    <property type="entry name" value="NCX_ion-bd_dom_sf"/>
</dbReference>
<feature type="region of interest" description="Disordered" evidence="7">
    <location>
        <begin position="354"/>
        <end position="376"/>
    </location>
</feature>
<feature type="region of interest" description="Disordered" evidence="7">
    <location>
        <begin position="591"/>
        <end position="613"/>
    </location>
</feature>
<reference evidence="11 12" key="1">
    <citation type="submission" date="2016-07" db="EMBL/GenBank/DDBJ databases">
        <title>Pervasive Adenine N6-methylation of Active Genes in Fungi.</title>
        <authorList>
            <consortium name="DOE Joint Genome Institute"/>
            <person name="Mondo S.J."/>
            <person name="Dannebaum R.O."/>
            <person name="Kuo R.C."/>
            <person name="Labutti K."/>
            <person name="Haridas S."/>
            <person name="Kuo A."/>
            <person name="Salamov A."/>
            <person name="Ahrendt S.R."/>
            <person name="Lipzen A."/>
            <person name="Sullivan W."/>
            <person name="Andreopoulos W.B."/>
            <person name="Clum A."/>
            <person name="Lindquist E."/>
            <person name="Daum C."/>
            <person name="Ramamoorthy G.K."/>
            <person name="Gryganskyi A."/>
            <person name="Culley D."/>
            <person name="Magnuson J.K."/>
            <person name="James T.Y."/>
            <person name="O'Malley M.A."/>
            <person name="Stajich J.E."/>
            <person name="Spatafora J.W."/>
            <person name="Visel A."/>
            <person name="Grigoriev I.V."/>
        </authorList>
    </citation>
    <scope>NUCLEOTIDE SEQUENCE [LARGE SCALE GENOMIC DNA]</scope>
    <source>
        <strain evidence="11 12">68-887.2</strain>
    </source>
</reference>
<dbReference type="GO" id="GO:0006874">
    <property type="term" value="P:intracellular calcium ion homeostasis"/>
    <property type="evidence" value="ECO:0007669"/>
    <property type="project" value="TreeGrafter"/>
</dbReference>
<feature type="transmembrane region" description="Helical" evidence="8">
    <location>
        <begin position="147"/>
        <end position="168"/>
    </location>
</feature>
<feature type="signal peptide" evidence="9">
    <location>
        <begin position="1"/>
        <end position="26"/>
    </location>
</feature>
<dbReference type="Gene3D" id="1.20.1420.30">
    <property type="entry name" value="NCX, central ion-binding region"/>
    <property type="match status" value="2"/>
</dbReference>
<feature type="domain" description="Sodium/calcium exchanger membrane region" evidence="10">
    <location>
        <begin position="750"/>
        <end position="898"/>
    </location>
</feature>
<feature type="transmembrane region" description="Helical" evidence="8">
    <location>
        <begin position="746"/>
        <end position="764"/>
    </location>
</feature>
<proteinExistence type="inferred from homology"/>
<organism evidence="11 12">
    <name type="scientific">Naematelia encephala</name>
    <dbReference type="NCBI Taxonomy" id="71784"/>
    <lineage>
        <taxon>Eukaryota</taxon>
        <taxon>Fungi</taxon>
        <taxon>Dikarya</taxon>
        <taxon>Basidiomycota</taxon>
        <taxon>Agaricomycotina</taxon>
        <taxon>Tremellomycetes</taxon>
        <taxon>Tremellales</taxon>
        <taxon>Naemateliaceae</taxon>
        <taxon>Naematelia</taxon>
    </lineage>
</organism>
<evidence type="ECO:0000256" key="9">
    <source>
        <dbReference type="SAM" id="SignalP"/>
    </source>
</evidence>
<dbReference type="PANTHER" id="PTHR12266:SF0">
    <property type="entry name" value="MITOCHONDRIAL SODIUM_CALCIUM EXCHANGER PROTEIN"/>
    <property type="match status" value="1"/>
</dbReference>
<keyword evidence="5 8" id="KW-1133">Transmembrane helix</keyword>
<feature type="transmembrane region" description="Helical" evidence="8">
    <location>
        <begin position="713"/>
        <end position="734"/>
    </location>
</feature>
<feature type="chain" id="PRO_5012756517" evidence="9">
    <location>
        <begin position="27"/>
        <end position="908"/>
    </location>
</feature>
<evidence type="ECO:0000256" key="2">
    <source>
        <dbReference type="ARBA" id="ARBA00008170"/>
    </source>
</evidence>
<feature type="transmembrane region" description="Helical" evidence="8">
    <location>
        <begin position="554"/>
        <end position="577"/>
    </location>
</feature>
<name>A0A1Y2BLL7_9TREE</name>
<evidence type="ECO:0000313" key="12">
    <source>
        <dbReference type="Proteomes" id="UP000193986"/>
    </source>
</evidence>
<keyword evidence="9" id="KW-0732">Signal</keyword>
<dbReference type="GO" id="GO:0008324">
    <property type="term" value="F:monoatomic cation transmembrane transporter activity"/>
    <property type="evidence" value="ECO:0007669"/>
    <property type="project" value="TreeGrafter"/>
</dbReference>
<keyword evidence="4 8" id="KW-0812">Transmembrane</keyword>
<evidence type="ECO:0000259" key="10">
    <source>
        <dbReference type="Pfam" id="PF01699"/>
    </source>
</evidence>
<feature type="transmembrane region" description="Helical" evidence="8">
    <location>
        <begin position="205"/>
        <end position="228"/>
    </location>
</feature>
<evidence type="ECO:0000256" key="1">
    <source>
        <dbReference type="ARBA" id="ARBA00004141"/>
    </source>
</evidence>
<dbReference type="GO" id="GO:0016020">
    <property type="term" value="C:membrane"/>
    <property type="evidence" value="ECO:0007669"/>
    <property type="project" value="UniProtKB-SubCell"/>
</dbReference>
<dbReference type="PANTHER" id="PTHR12266">
    <property type="entry name" value="NA+/CA2+ K+ INDEPENDENT EXCHANGER"/>
    <property type="match status" value="1"/>
</dbReference>
<dbReference type="InParanoid" id="A0A1Y2BLL7"/>
<dbReference type="AlphaFoldDB" id="A0A1Y2BLL7"/>
<keyword evidence="6 8" id="KW-0472">Membrane</keyword>
<feature type="transmembrane region" description="Helical" evidence="8">
    <location>
        <begin position="784"/>
        <end position="805"/>
    </location>
</feature>
<dbReference type="STRING" id="71784.A0A1Y2BLL7"/>
<dbReference type="OrthoDB" id="407410at2759"/>
<feature type="region of interest" description="Disordered" evidence="7">
    <location>
        <begin position="391"/>
        <end position="527"/>
    </location>
</feature>
<evidence type="ECO:0000256" key="8">
    <source>
        <dbReference type="SAM" id="Phobius"/>
    </source>
</evidence>
<evidence type="ECO:0000256" key="3">
    <source>
        <dbReference type="ARBA" id="ARBA00022448"/>
    </source>
</evidence>
<feature type="transmembrane region" description="Helical" evidence="8">
    <location>
        <begin position="108"/>
        <end position="127"/>
    </location>
</feature>
<dbReference type="FunCoup" id="A0A1Y2BLL7">
    <property type="interactions" value="32"/>
</dbReference>
<feature type="compositionally biased region" description="Low complexity" evidence="7">
    <location>
        <begin position="281"/>
        <end position="295"/>
    </location>
</feature>
<dbReference type="Pfam" id="PF01699">
    <property type="entry name" value="Na_Ca_ex"/>
    <property type="match status" value="2"/>
</dbReference>
<dbReference type="EMBL" id="MCFC01000001">
    <property type="protein sequence ID" value="ORY35666.1"/>
    <property type="molecule type" value="Genomic_DNA"/>
</dbReference>
<evidence type="ECO:0000313" key="11">
    <source>
        <dbReference type="EMBL" id="ORY35666.1"/>
    </source>
</evidence>
<sequence>MPHIPRSRTWLLLAVTLILQIVLTRSARLLKHDLGHHDPAVGLELFKRSQDDTARTTLLSLPYSEWYESAPTAIRPFILLLLILILTFLFSFIGISASDFFCPNLSTIAAYLGLNESTAGVTFLAFGNGSPDVFSTFASLKSGGFGLAVGELIGAASFIVSIVVGSIALIRPFHVPRHAFLRDVLFFTAAVIVLITVLHDGRLSIVESGCMVLLYVAYVSVVVGGNWWNRRQRKKETWQQLGWDNHGAQIPDGEEDAVSVSPTTIVPPSPSERHPNVKGQSSPSSLHPSDRSLSSTLPPVRIKPPHGIRSLTQTSHLDHLIEDPSSSDYATDTPRATFSLLGAIEFRDVVNSLRKESSRTPSPQRTPTGLRDTNDYFGPIEAYTHRRSSSVGFPLNVRAPSRSGSLRGRQRSHTHAPHHDESSRSRVFSAPPARRSSDVQATPEPNPWQDEPGHPPTPDLSGSRRSPAKPTNLRLKIPGQIHSSRPTHSSIPSISIFDPSGAEAPPVDSGGPISQDASSTESVATESRFRFRHRTRVLLRMLFPSLQSFRHKSYIGMMLSITSVPAVLALTLTLPVVDDGRRDEGVIALPEGMNEPLSGARDGTLSGEDDGDADSDRLLTADVGEELHHLVEGGFSPLHSPLGRIHHSALWRLQEDVEAGTPYDAEEDEQATKELVEEMHAEEALEFHKSLTAAQCILGPAFCALIIFQGASYLLWIELGVVIAGLIGGTVVMMVATDGSSQPWKLIRCFAGFVCSMVWIAAIADEVVSVLQVVGEILGLSDAIVGLTIFAVGNSLADLVANVTVAQFAPAMAYAACFGGPMLNLLLGIGGSGTWHMLTHDPSKPVTVHFSPTLWVSASGLVLVLVATAFVVPMNGYLIDRRWACCLIVAYLCLMMVNVLVEFKTGRD</sequence>
<comment type="similarity">
    <text evidence="2">Belongs to the Ca(2+):cation antiporter (CaCA) (TC 2.A.19) family.</text>
</comment>
<dbReference type="Proteomes" id="UP000193986">
    <property type="component" value="Unassembled WGS sequence"/>
</dbReference>
<feature type="compositionally biased region" description="Polar residues" evidence="7">
    <location>
        <begin position="515"/>
        <end position="525"/>
    </location>
</feature>
<feature type="transmembrane region" description="Helical" evidence="8">
    <location>
        <begin position="812"/>
        <end position="833"/>
    </location>
</feature>